<organism evidence="2 3">
    <name type="scientific">Celeribacter arenosi</name>
    <dbReference type="NCBI Taxonomy" id="792649"/>
    <lineage>
        <taxon>Bacteria</taxon>
        <taxon>Pseudomonadati</taxon>
        <taxon>Pseudomonadota</taxon>
        <taxon>Alphaproteobacteria</taxon>
        <taxon>Rhodobacterales</taxon>
        <taxon>Roseobacteraceae</taxon>
        <taxon>Celeribacter</taxon>
    </lineage>
</organism>
<dbReference type="EMBL" id="BAABDF010000001">
    <property type="protein sequence ID" value="GAA3854878.1"/>
    <property type="molecule type" value="Genomic_DNA"/>
</dbReference>
<accession>A0ABP7JTZ7</accession>
<name>A0ABP7JTZ7_9RHOB</name>
<keyword evidence="3" id="KW-1185">Reference proteome</keyword>
<comment type="caution">
    <text evidence="2">The sequence shown here is derived from an EMBL/GenBank/DDBJ whole genome shotgun (WGS) entry which is preliminary data.</text>
</comment>
<dbReference type="Gene3D" id="3.40.710.10">
    <property type="entry name" value="DD-peptidase/beta-lactamase superfamily"/>
    <property type="match status" value="1"/>
</dbReference>
<gene>
    <name evidence="2" type="ORF">GCM10022404_02700</name>
</gene>
<dbReference type="RefSeq" id="WP_344842406.1">
    <property type="nucleotide sequence ID" value="NZ_BAABDF010000001.1"/>
</dbReference>
<dbReference type="SUPFAM" id="SSF56601">
    <property type="entry name" value="beta-lactamase/transpeptidase-like"/>
    <property type="match status" value="1"/>
</dbReference>
<dbReference type="PANTHER" id="PTHR46825">
    <property type="entry name" value="D-ALANYL-D-ALANINE-CARBOXYPEPTIDASE/ENDOPEPTIDASE AMPH"/>
    <property type="match status" value="1"/>
</dbReference>
<dbReference type="PANTHER" id="PTHR46825:SF9">
    <property type="entry name" value="BETA-LACTAMASE-RELATED DOMAIN-CONTAINING PROTEIN"/>
    <property type="match status" value="1"/>
</dbReference>
<dbReference type="GO" id="GO:0016787">
    <property type="term" value="F:hydrolase activity"/>
    <property type="evidence" value="ECO:0007669"/>
    <property type="project" value="UniProtKB-KW"/>
</dbReference>
<dbReference type="InterPro" id="IPR012338">
    <property type="entry name" value="Beta-lactam/transpept-like"/>
</dbReference>
<reference evidence="3" key="1">
    <citation type="journal article" date="2019" name="Int. J. Syst. Evol. Microbiol.">
        <title>The Global Catalogue of Microorganisms (GCM) 10K type strain sequencing project: providing services to taxonomists for standard genome sequencing and annotation.</title>
        <authorList>
            <consortium name="The Broad Institute Genomics Platform"/>
            <consortium name="The Broad Institute Genome Sequencing Center for Infectious Disease"/>
            <person name="Wu L."/>
            <person name="Ma J."/>
        </authorList>
    </citation>
    <scope>NUCLEOTIDE SEQUENCE [LARGE SCALE GENOMIC DNA]</scope>
    <source>
        <strain evidence="3">JCM 17190</strain>
    </source>
</reference>
<dbReference type="InterPro" id="IPR050491">
    <property type="entry name" value="AmpC-like"/>
</dbReference>
<dbReference type="Proteomes" id="UP001399917">
    <property type="component" value="Unassembled WGS sequence"/>
</dbReference>
<dbReference type="InterPro" id="IPR001466">
    <property type="entry name" value="Beta-lactam-related"/>
</dbReference>
<dbReference type="Pfam" id="PF00144">
    <property type="entry name" value="Beta-lactamase"/>
    <property type="match status" value="1"/>
</dbReference>
<protein>
    <submittedName>
        <fullName evidence="2">Serine hydrolase domain-containing protein</fullName>
    </submittedName>
</protein>
<proteinExistence type="predicted"/>
<evidence type="ECO:0000259" key="1">
    <source>
        <dbReference type="Pfam" id="PF00144"/>
    </source>
</evidence>
<sequence length="401" mass="42831">MRYIKFIIAILLGALAIGYASYVALRPPANFEDRIAFIQTLADKGVARGSWPGIMWAVVRDGEIAVTGAAGFADIATSRPMTSTTTMPIGSITKVITGLSAAQAIHDGNLDLDRPLDQTLSIAIDWPDDHPCTLRHLVTHTCGILDTDEGYDDAGYHYGSTTHPDTLSEFLTRYLAASGDLYDAEANFSDNAPGTHYAYSNVGAGLTGQTISDATGEPFATYSMRMVANPLGLSGFWGHTLPVPENGATLYTRDDAGDFVALPPYGLATWPDGQFNASVHDLARLLSAIINRGALDGRQAIDPKVVDLLTTPLIEGIDGMSAADDKIGIFWSYETLDFGLFSFKGEGHNGGDPGVITLMYRIPDTKDGFVVMLNGEPDGQIGLLHAVRLLHAISTIPPSNP</sequence>
<evidence type="ECO:0000313" key="3">
    <source>
        <dbReference type="Proteomes" id="UP001399917"/>
    </source>
</evidence>
<keyword evidence="2" id="KW-0378">Hydrolase</keyword>
<feature type="domain" description="Beta-lactamase-related" evidence="1">
    <location>
        <begin position="39"/>
        <end position="380"/>
    </location>
</feature>
<evidence type="ECO:0000313" key="2">
    <source>
        <dbReference type="EMBL" id="GAA3854878.1"/>
    </source>
</evidence>